<gene>
    <name evidence="3" type="ORF">CDAUBV1_LOCUS8848</name>
</gene>
<feature type="compositionally biased region" description="Polar residues" evidence="1">
    <location>
        <begin position="134"/>
        <end position="169"/>
    </location>
</feature>
<dbReference type="PROSITE" id="PS50200">
    <property type="entry name" value="RA"/>
    <property type="match status" value="1"/>
</dbReference>
<dbReference type="EMBL" id="CAXLJL010000234">
    <property type="protein sequence ID" value="CAL5134895.1"/>
    <property type="molecule type" value="Genomic_DNA"/>
</dbReference>
<comment type="caution">
    <text evidence="3">The sequence shown here is derived from an EMBL/GenBank/DDBJ whole genome shotgun (WGS) entry which is preliminary data.</text>
</comment>
<organism evidence="3 4">
    <name type="scientific">Calicophoron daubneyi</name>
    <name type="common">Rumen fluke</name>
    <name type="synonym">Paramphistomum daubneyi</name>
    <dbReference type="NCBI Taxonomy" id="300641"/>
    <lineage>
        <taxon>Eukaryota</taxon>
        <taxon>Metazoa</taxon>
        <taxon>Spiralia</taxon>
        <taxon>Lophotrochozoa</taxon>
        <taxon>Platyhelminthes</taxon>
        <taxon>Trematoda</taxon>
        <taxon>Digenea</taxon>
        <taxon>Plagiorchiida</taxon>
        <taxon>Pronocephalata</taxon>
        <taxon>Paramphistomoidea</taxon>
        <taxon>Paramphistomidae</taxon>
        <taxon>Calicophoron</taxon>
    </lineage>
</organism>
<feature type="compositionally biased region" description="Basic residues" evidence="1">
    <location>
        <begin position="299"/>
        <end position="308"/>
    </location>
</feature>
<name>A0AAV2TEP8_CALDB</name>
<feature type="region of interest" description="Disordered" evidence="1">
    <location>
        <begin position="36"/>
        <end position="55"/>
    </location>
</feature>
<dbReference type="GO" id="GO:0005819">
    <property type="term" value="C:spindle"/>
    <property type="evidence" value="ECO:0007669"/>
    <property type="project" value="TreeGrafter"/>
</dbReference>
<sequence>MSVKTTEESLKAVQTPRMLTSALSFLSDKRRRFQRSDTMPVFTNPEGDTGSNVSDTKNADVLAGIQSVDQYALMKTQQTSADEGLFSKYNLLGQPEAKVDERTSFTSITDGQCLEENLCTGDPEENKRGATEPSEPNINLSIPLTMTQSSNSERSSNPYPHSKSPSPLSYGSPAQRKLSSNPSHSKTSEDSTGPSVSFRLNDSIDSVRCNEPDLRDTYKREPDRISLGEDQLSDSNSTEKMVRRVRAAAKAKLQRSNSTAQVSRQLREEIFHKSTRGRSTSGQRDVNEHMAKDETSTERKRRARRRVKTWAEKGPRSKSVASAGLKTSCPHQNASVRVFDLILQMTSRGTFENQIKIDTVKQVSADGVGGLKLGEMHDPIVSEIAHLQQSNFGTKLSSTASSNTHGKINRNAVVRRLRRNHSSLNWSSERCFRSLDAEFACPSSQTAGDLLIPLKGRENIRPENESVVRAKEQLLALIKRDDTAQLLQSLDQLVWLREELRSDHLGGCDDVGLSPVECALLVASPQFGATLLALGFQIGPILQLALNNGPAKIRLLDPLKFHLTRRIGDAEAQLVSRQTSLKTLIAKANSVSTATAQPSSPDKPQASSTNAAFAEVAAKEREMMVCMARRDYLVRLHNGIRRFPHIPPPPRKVSAVVSGPQSILVRISPPSLSVKSDDHGTKPKWNNNPQETFEVSGTSSCESSDYESQSSPNEGRRARANPSQSFVNLVLRYRIEWSSYANFEETKTFACTVAPPIRPNFIIPQLTDKHRSCYSTNVGLLRTGFYDLLGLKTGQPVYIRVYAFSLRGWSEPRYAQPLGIAPSSWYDVKLTNCPKGAVEQKGLSSEDNIQPLPPVRFVGNALDDEFNSIKQLLDQQIVLWTYRQSVTGGGGESSGVSAGALDEPVRKTKSPKLQRKRSFRFLFTPKNLKFVKQTKSGVYLAILCHNSDTPLEFITSSWQSDKKEKSQILLADDFLPMVQVTREEYNSTPGFHADVHWFAKLISDSTMGADLQLVSENLLRFTPPNNLQLRVGLLAALHRIQISIGNSDVGTLYPELFCGKALDAGGQNLLNDSPDGLSKTTDDIMETSVNMSSSGSGGFSELSSRSQSAVILVLVKHVKQITDFVTSGGLKWCSMRKFLRQNKITFDSIPSSGSDSNLALKSVVTEPDTPYLSSRVHPYGLTKWDAQTVSPELHILISLDSLIHFSQYHSVQLTPGLYLAYIQLQAHLDQQPTILLSRTSEAVHMLPVEKIRTRSHVSYDEWAAVCNLSDTSTVTCPGSKQMAPQSIKFLRKLTRAWLRFSRCLRITENETEQVRIYLPEVIQLSPKHSLILIFPPIDKVCLPPSEVKIPPYGCFWSSMSHFERNMSMTYDPVFQARMFSLTSLLEFLIPVSAFIQRQCITDTELSQCAERTAALQSIQQQIESYSQNKRWLSEAVSVARDKKTVFNRTLNFSQLRSFTENNATGELSNLAHKNTRFSELDNDNCSVAGTSRDSVFDISKISPDVIVNEGESSIGLTSMQQKNLFSKLPPGLFSSKDLGSKLSIIRIFADYPTGLALGTSVKMLVSLNTTAKDIVDLVVTKLADVVERKRGSLMHSQNAHCLAYPCVDYNTAEAHCLTISVGNVERLIPNTLRPLLLQDPWRSGRFAIRLAREIPENVDVRSNAAQYLCSAPLERLSEKTHSGNVQPLSTSVRSVLPDVMRVPSAFHFAKITPPPRIYLDGRPIE</sequence>
<dbReference type="GO" id="GO:0000132">
    <property type="term" value="P:establishment of mitotic spindle orientation"/>
    <property type="evidence" value="ECO:0007669"/>
    <property type="project" value="TreeGrafter"/>
</dbReference>
<dbReference type="GO" id="GO:0007165">
    <property type="term" value="P:signal transduction"/>
    <property type="evidence" value="ECO:0007669"/>
    <property type="project" value="InterPro"/>
</dbReference>
<feature type="compositionally biased region" description="Low complexity" evidence="1">
    <location>
        <begin position="696"/>
        <end position="713"/>
    </location>
</feature>
<dbReference type="InterPro" id="IPR039269">
    <property type="entry name" value="ANKFN1"/>
</dbReference>
<dbReference type="InterPro" id="IPR003961">
    <property type="entry name" value="FN3_dom"/>
</dbReference>
<dbReference type="PANTHER" id="PTHR21437">
    <property type="entry name" value="WIDE AWAKE"/>
    <property type="match status" value="1"/>
</dbReference>
<feature type="region of interest" description="Disordered" evidence="1">
    <location>
        <begin position="668"/>
        <end position="720"/>
    </location>
</feature>
<feature type="region of interest" description="Disordered" evidence="1">
    <location>
        <begin position="116"/>
        <end position="240"/>
    </location>
</feature>
<feature type="compositionally biased region" description="Basic and acidic residues" evidence="1">
    <location>
        <begin position="285"/>
        <end position="298"/>
    </location>
</feature>
<feature type="region of interest" description="Disordered" evidence="1">
    <location>
        <begin position="272"/>
        <end position="326"/>
    </location>
</feature>
<feature type="compositionally biased region" description="Polar residues" evidence="1">
    <location>
        <begin position="684"/>
        <end position="695"/>
    </location>
</feature>
<feature type="compositionally biased region" description="Polar residues" evidence="1">
    <location>
        <begin position="177"/>
        <end position="204"/>
    </location>
</feature>
<proteinExistence type="predicted"/>
<accession>A0AAV2TEP8</accession>
<dbReference type="InterPro" id="IPR000159">
    <property type="entry name" value="RA_dom"/>
</dbReference>
<dbReference type="GO" id="GO:0061172">
    <property type="term" value="P:regulation of establishment of bipolar cell polarity"/>
    <property type="evidence" value="ECO:0007669"/>
    <property type="project" value="TreeGrafter"/>
</dbReference>
<evidence type="ECO:0000259" key="2">
    <source>
        <dbReference type="PROSITE" id="PS50200"/>
    </source>
</evidence>
<dbReference type="Proteomes" id="UP001497525">
    <property type="component" value="Unassembled WGS sequence"/>
</dbReference>
<evidence type="ECO:0000256" key="1">
    <source>
        <dbReference type="SAM" id="MobiDB-lite"/>
    </source>
</evidence>
<feature type="compositionally biased region" description="Basic and acidic residues" evidence="1">
    <location>
        <begin position="208"/>
        <end position="227"/>
    </location>
</feature>
<evidence type="ECO:0000313" key="4">
    <source>
        <dbReference type="Proteomes" id="UP001497525"/>
    </source>
</evidence>
<protein>
    <recommendedName>
        <fullName evidence="2">Ras-associating domain-containing protein</fullName>
    </recommendedName>
</protein>
<feature type="region of interest" description="Disordered" evidence="1">
    <location>
        <begin position="887"/>
        <end position="909"/>
    </location>
</feature>
<dbReference type="SMART" id="SM00060">
    <property type="entry name" value="FN3"/>
    <property type="match status" value="1"/>
</dbReference>
<reference evidence="3" key="1">
    <citation type="submission" date="2024-06" db="EMBL/GenBank/DDBJ databases">
        <authorList>
            <person name="Liu X."/>
            <person name="Lenzi L."/>
            <person name="Haldenby T S."/>
            <person name="Uol C."/>
        </authorList>
    </citation>
    <scope>NUCLEOTIDE SEQUENCE</scope>
</reference>
<evidence type="ECO:0000313" key="3">
    <source>
        <dbReference type="EMBL" id="CAL5134895.1"/>
    </source>
</evidence>
<feature type="domain" description="Ras-associating" evidence="2">
    <location>
        <begin position="1544"/>
        <end position="1653"/>
    </location>
</feature>
<dbReference type="PANTHER" id="PTHR21437:SF1">
    <property type="entry name" value="WIDE AWAKE"/>
    <property type="match status" value="1"/>
</dbReference>